<gene>
    <name evidence="3" type="ORF">HERILL_LOCUS8113</name>
</gene>
<keyword evidence="1" id="KW-0472">Membrane</keyword>
<evidence type="ECO:0000313" key="4">
    <source>
        <dbReference type="Proteomes" id="UP000594454"/>
    </source>
</evidence>
<dbReference type="InParanoid" id="A0A7R8YTZ5"/>
<evidence type="ECO:0000256" key="1">
    <source>
        <dbReference type="SAM" id="Phobius"/>
    </source>
</evidence>
<keyword evidence="1" id="KW-0812">Transmembrane</keyword>
<dbReference type="EMBL" id="LR899011">
    <property type="protein sequence ID" value="CAD7085262.1"/>
    <property type="molecule type" value="Genomic_DNA"/>
</dbReference>
<feature type="signal peptide" evidence="2">
    <location>
        <begin position="1"/>
        <end position="23"/>
    </location>
</feature>
<dbReference type="Proteomes" id="UP000594454">
    <property type="component" value="Chromosome 3"/>
</dbReference>
<sequence length="198" mass="22184">MIRVKISVLCVFGILFQSRDCFGASYFQSSMLYPTEANGIHNQLSTKWNTGVPYFLFKSMTQTVMDDSRYTPGRSVGVQFDQQVESPKKDEPATNFSQSVLLLQKLRNFVIAAKNTLLEDNEPENSISEYPRGLRDVKVKKKFKKFLLPLLIAYKLKFLTLIPVLLGGLLLLAGSTGLAGFFFALFAAVMSLKGDGKY</sequence>
<organism evidence="3 4">
    <name type="scientific">Hermetia illucens</name>
    <name type="common">Black soldier fly</name>
    <dbReference type="NCBI Taxonomy" id="343691"/>
    <lineage>
        <taxon>Eukaryota</taxon>
        <taxon>Metazoa</taxon>
        <taxon>Ecdysozoa</taxon>
        <taxon>Arthropoda</taxon>
        <taxon>Hexapoda</taxon>
        <taxon>Insecta</taxon>
        <taxon>Pterygota</taxon>
        <taxon>Neoptera</taxon>
        <taxon>Endopterygota</taxon>
        <taxon>Diptera</taxon>
        <taxon>Brachycera</taxon>
        <taxon>Stratiomyomorpha</taxon>
        <taxon>Stratiomyidae</taxon>
        <taxon>Hermetiinae</taxon>
        <taxon>Hermetia</taxon>
    </lineage>
</organism>
<accession>A0A7R8YTZ5</accession>
<feature type="transmembrane region" description="Helical" evidence="1">
    <location>
        <begin position="158"/>
        <end position="189"/>
    </location>
</feature>
<dbReference type="AlphaFoldDB" id="A0A7R8YTZ5"/>
<feature type="chain" id="PRO_5031251438" evidence="2">
    <location>
        <begin position="24"/>
        <end position="198"/>
    </location>
</feature>
<evidence type="ECO:0000313" key="3">
    <source>
        <dbReference type="EMBL" id="CAD7085262.1"/>
    </source>
</evidence>
<dbReference type="InterPro" id="IPR012464">
    <property type="entry name" value="DUF1676"/>
</dbReference>
<keyword evidence="2" id="KW-0732">Signal</keyword>
<proteinExistence type="predicted"/>
<evidence type="ECO:0000256" key="2">
    <source>
        <dbReference type="SAM" id="SignalP"/>
    </source>
</evidence>
<keyword evidence="4" id="KW-1185">Reference proteome</keyword>
<name>A0A7R8YTZ5_HERIL</name>
<reference evidence="3 4" key="1">
    <citation type="submission" date="2020-11" db="EMBL/GenBank/DDBJ databases">
        <authorList>
            <person name="Wallbank WR R."/>
            <person name="Pardo Diaz C."/>
            <person name="Kozak K."/>
            <person name="Martin S."/>
            <person name="Jiggins C."/>
            <person name="Moest M."/>
            <person name="Warren A I."/>
            <person name="Generalovic N T."/>
            <person name="Byers J.R.P. K."/>
            <person name="Montejo-Kovacevich G."/>
            <person name="Yen C E."/>
        </authorList>
    </citation>
    <scope>NUCLEOTIDE SEQUENCE [LARGE SCALE GENOMIC DNA]</scope>
</reference>
<protein>
    <submittedName>
        <fullName evidence="3">Uncharacterized protein</fullName>
    </submittedName>
</protein>
<dbReference type="OrthoDB" id="10645400at2759"/>
<keyword evidence="1" id="KW-1133">Transmembrane helix</keyword>
<dbReference type="Pfam" id="PF07898">
    <property type="entry name" value="DUF1676"/>
    <property type="match status" value="1"/>
</dbReference>